<dbReference type="RefSeq" id="WP_148973244.1">
    <property type="nucleotide sequence ID" value="NZ_JBNIKU010000005.1"/>
</dbReference>
<comment type="caution">
    <text evidence="2">The sequence shown here is derived from an EMBL/GenBank/DDBJ whole genome shotgun (WGS) entry which is preliminary data.</text>
</comment>
<dbReference type="PANTHER" id="PTHR30212:SF2">
    <property type="entry name" value="PROTEIN YIIM"/>
    <property type="match status" value="1"/>
</dbReference>
<dbReference type="PANTHER" id="PTHR30212">
    <property type="entry name" value="PROTEIN YIIM"/>
    <property type="match status" value="1"/>
</dbReference>
<gene>
    <name evidence="2" type="ORF">FZD51_02205</name>
</gene>
<dbReference type="Pfam" id="PF03475">
    <property type="entry name" value="YiiM_3-alpha"/>
    <property type="match status" value="1"/>
</dbReference>
<name>A0A5D4RLL8_9BACI</name>
<evidence type="ECO:0000259" key="1">
    <source>
        <dbReference type="PROSITE" id="PS51340"/>
    </source>
</evidence>
<accession>A0A5D4RLL8</accession>
<dbReference type="Gene3D" id="2.40.33.20">
    <property type="entry name" value="PK beta-barrel domain-like"/>
    <property type="match status" value="1"/>
</dbReference>
<dbReference type="GO" id="GO:0030151">
    <property type="term" value="F:molybdenum ion binding"/>
    <property type="evidence" value="ECO:0007669"/>
    <property type="project" value="InterPro"/>
</dbReference>
<evidence type="ECO:0000313" key="3">
    <source>
        <dbReference type="Proteomes" id="UP000322139"/>
    </source>
</evidence>
<dbReference type="GO" id="GO:0030170">
    <property type="term" value="F:pyridoxal phosphate binding"/>
    <property type="evidence" value="ECO:0007669"/>
    <property type="project" value="InterPro"/>
</dbReference>
<sequence length="214" mass="24208">MKGRIIEFSIGKPKQFDWKGKKETSAIGKTPLEEARLAPEGFAGDGVANPEFHGGPDRAVCLYPYEHYSMWGKEFGKVFQPPAFGENICAENMKEEDVFIGDIFTLGDTVIQITQGRIPCSTISKFNEADKLLARIVETGFTGYFFRVLEPGVVRKDSQMILLERKQEDISVLKGNEIFFRGRKDAKAMEKMLRIEALADVWKTKLQKALYNIT</sequence>
<dbReference type="EMBL" id="VTER01000001">
    <property type="protein sequence ID" value="TYS52273.1"/>
    <property type="molecule type" value="Genomic_DNA"/>
</dbReference>
<protein>
    <submittedName>
        <fullName evidence="2">MOSC domain-containing protein</fullName>
    </submittedName>
</protein>
<dbReference type="InterPro" id="IPR052353">
    <property type="entry name" value="Benzoxazolinone_Detox_Enz"/>
</dbReference>
<dbReference type="InterPro" id="IPR011037">
    <property type="entry name" value="Pyrv_Knase-like_insert_dom_sf"/>
</dbReference>
<dbReference type="Proteomes" id="UP000322139">
    <property type="component" value="Unassembled WGS sequence"/>
</dbReference>
<proteinExistence type="predicted"/>
<dbReference type="InterPro" id="IPR005302">
    <property type="entry name" value="MoCF_Sase_C"/>
</dbReference>
<dbReference type="AlphaFoldDB" id="A0A5D4RLL8"/>
<dbReference type="PROSITE" id="PS51340">
    <property type="entry name" value="MOSC"/>
    <property type="match status" value="1"/>
</dbReference>
<evidence type="ECO:0000313" key="2">
    <source>
        <dbReference type="EMBL" id="TYS52273.1"/>
    </source>
</evidence>
<dbReference type="InterPro" id="IPR005163">
    <property type="entry name" value="Tri_helical_YiiM-like"/>
</dbReference>
<reference evidence="2 3" key="1">
    <citation type="submission" date="2019-08" db="EMBL/GenBank/DDBJ databases">
        <title>Bacillus genomes from the desert of Cuatro Cienegas, Coahuila.</title>
        <authorList>
            <person name="Olmedo-Alvarez G."/>
        </authorList>
    </citation>
    <scope>NUCLEOTIDE SEQUENCE [LARGE SCALE GENOMIC DNA]</scope>
    <source>
        <strain evidence="2 3">CH446_14T</strain>
    </source>
</reference>
<dbReference type="SUPFAM" id="SSF50800">
    <property type="entry name" value="PK beta-barrel domain-like"/>
    <property type="match status" value="1"/>
</dbReference>
<organism evidence="2 3">
    <name type="scientific">Bacillus infantis</name>
    <dbReference type="NCBI Taxonomy" id="324767"/>
    <lineage>
        <taxon>Bacteria</taxon>
        <taxon>Bacillati</taxon>
        <taxon>Bacillota</taxon>
        <taxon>Bacilli</taxon>
        <taxon>Bacillales</taxon>
        <taxon>Bacillaceae</taxon>
        <taxon>Bacillus</taxon>
    </lineage>
</organism>
<dbReference type="Pfam" id="PF03473">
    <property type="entry name" value="MOSC"/>
    <property type="match status" value="1"/>
</dbReference>
<feature type="domain" description="MOSC" evidence="1">
    <location>
        <begin position="29"/>
        <end position="163"/>
    </location>
</feature>
<dbReference type="GO" id="GO:0003824">
    <property type="term" value="F:catalytic activity"/>
    <property type="evidence" value="ECO:0007669"/>
    <property type="project" value="InterPro"/>
</dbReference>